<dbReference type="GO" id="GO:0008831">
    <property type="term" value="F:dTDP-4-dehydrorhamnose reductase activity"/>
    <property type="evidence" value="ECO:0007669"/>
    <property type="project" value="UniProtKB-EC"/>
</dbReference>
<dbReference type="AlphaFoldDB" id="A0A0C1Y0R6"/>
<feature type="domain" description="RmlD-like substrate binding" evidence="3">
    <location>
        <begin position="3"/>
        <end position="290"/>
    </location>
</feature>
<reference evidence="4" key="2">
    <citation type="journal article" date="2015" name="Genome Announc.">
        <title>Draft Genome Sequence of Filamentous Marine Cyanobacterium Lyngbya confervoides Strain BDU141951.</title>
        <authorList>
            <person name="Chandrababunaidu M.M."/>
            <person name="Sen D."/>
            <person name="Tripathy S."/>
        </authorList>
    </citation>
    <scope>NUCLEOTIDE SEQUENCE</scope>
    <source>
        <strain evidence="4">BDU141951</strain>
    </source>
</reference>
<keyword evidence="2" id="KW-0560">Oxidoreductase</keyword>
<dbReference type="InterPro" id="IPR005913">
    <property type="entry name" value="dTDP_dehydrorham_reduct"/>
</dbReference>
<comment type="similarity">
    <text evidence="1 2">Belongs to the dTDP-4-dehydrorhamnose reductase family.</text>
</comment>
<comment type="pathway">
    <text evidence="2">Carbohydrate biosynthesis; dTDP-L-rhamnose biosynthesis.</text>
</comment>
<gene>
    <name evidence="4" type="ORF">QQ91_004465</name>
</gene>
<protein>
    <recommendedName>
        <fullName evidence="2">dTDP-4-dehydrorhamnose reductase</fullName>
        <ecNumber evidence="2">1.1.1.133</ecNumber>
    </recommendedName>
</protein>
<sequence length="297" mass="31606">MRSLLITGASGFLGGHLCHQTKVGWQLWGTYHTQAIAPVNINPLPLDLTDEQSVQSVWEQARPDAVIHTAALAATGQCQQNPTLSYQVNVAGTAKLVRRCAAAQIPFIFTSTDLVFDGTCPPYAEGDRPNPVNIYGAHKAIAEATVLATYPAATICRLPLLMGPPTATAQCFVQSTLAAIAANIPQTLFTDEIRTPASVFDIIQALHLILDQAVSGIWHLGGPQPINRYELGCLIAKTFELPTTTLQPALQASVSLSTPRPPDVALDSHKAFALGYTPKPPQAALKAIAQASSSKEN</sequence>
<dbReference type="GO" id="GO:0019305">
    <property type="term" value="P:dTDP-rhamnose biosynthetic process"/>
    <property type="evidence" value="ECO:0007669"/>
    <property type="project" value="UniProtKB-UniPathway"/>
</dbReference>
<dbReference type="CDD" id="cd05254">
    <property type="entry name" value="dTDP_HR_like_SDR_e"/>
    <property type="match status" value="1"/>
</dbReference>
<dbReference type="UniPathway" id="UPA00124"/>
<dbReference type="EMBL" id="JTHE02000003">
    <property type="protein sequence ID" value="NEV66364.1"/>
    <property type="molecule type" value="Genomic_DNA"/>
</dbReference>
<keyword evidence="2" id="KW-0521">NADP</keyword>
<organism evidence="4">
    <name type="scientific">Lyngbya confervoides BDU141951</name>
    <dbReference type="NCBI Taxonomy" id="1574623"/>
    <lineage>
        <taxon>Bacteria</taxon>
        <taxon>Bacillati</taxon>
        <taxon>Cyanobacteriota</taxon>
        <taxon>Cyanophyceae</taxon>
        <taxon>Oscillatoriophycideae</taxon>
        <taxon>Oscillatoriales</taxon>
        <taxon>Microcoleaceae</taxon>
        <taxon>Lyngbya</taxon>
    </lineage>
</organism>
<accession>A0A0C1Y0R6</accession>
<comment type="caution">
    <text evidence="4">The sequence shown here is derived from an EMBL/GenBank/DDBJ whole genome shotgun (WGS) entry which is preliminary data.</text>
</comment>
<reference evidence="4" key="3">
    <citation type="submission" date="2020-02" db="EMBL/GenBank/DDBJ databases">
        <authorList>
            <person name="Sarangi A.N."/>
            <person name="Ghosh S."/>
            <person name="Mukherjee M."/>
            <person name="Tripathy S."/>
        </authorList>
    </citation>
    <scope>NUCLEOTIDE SEQUENCE</scope>
    <source>
        <strain evidence="4">BDU141951</strain>
    </source>
</reference>
<dbReference type="SUPFAM" id="SSF51735">
    <property type="entry name" value="NAD(P)-binding Rossmann-fold domains"/>
    <property type="match status" value="1"/>
</dbReference>
<dbReference type="PANTHER" id="PTHR10491">
    <property type="entry name" value="DTDP-4-DEHYDRORHAMNOSE REDUCTASE"/>
    <property type="match status" value="1"/>
</dbReference>
<reference evidence="4" key="1">
    <citation type="submission" date="2014-11" db="EMBL/GenBank/DDBJ databases">
        <authorList>
            <person name="Malar M.C."/>
            <person name="Sen D."/>
            <person name="Tripathy S."/>
        </authorList>
    </citation>
    <scope>NUCLEOTIDE SEQUENCE</scope>
    <source>
        <strain evidence="4">BDU141951</strain>
    </source>
</reference>
<evidence type="ECO:0000313" key="4">
    <source>
        <dbReference type="EMBL" id="NEV66364.1"/>
    </source>
</evidence>
<evidence type="ECO:0000259" key="3">
    <source>
        <dbReference type="Pfam" id="PF04321"/>
    </source>
</evidence>
<evidence type="ECO:0000256" key="2">
    <source>
        <dbReference type="RuleBase" id="RU364082"/>
    </source>
</evidence>
<dbReference type="EC" id="1.1.1.133" evidence="2"/>
<dbReference type="Pfam" id="PF04321">
    <property type="entry name" value="RmlD_sub_bind"/>
    <property type="match status" value="1"/>
</dbReference>
<name>A0A0C1Y0R6_9CYAN</name>
<dbReference type="PANTHER" id="PTHR10491:SF4">
    <property type="entry name" value="METHIONINE ADENOSYLTRANSFERASE 2 SUBUNIT BETA"/>
    <property type="match status" value="1"/>
</dbReference>
<evidence type="ECO:0000256" key="1">
    <source>
        <dbReference type="ARBA" id="ARBA00010944"/>
    </source>
</evidence>
<dbReference type="Gene3D" id="3.40.50.720">
    <property type="entry name" value="NAD(P)-binding Rossmann-like Domain"/>
    <property type="match status" value="1"/>
</dbReference>
<dbReference type="InterPro" id="IPR036291">
    <property type="entry name" value="NAD(P)-bd_dom_sf"/>
</dbReference>
<comment type="function">
    <text evidence="2">Catalyzes the reduction of dTDP-6-deoxy-L-lyxo-4-hexulose to yield dTDP-L-rhamnose.</text>
</comment>
<proteinExistence type="inferred from homology"/>
<dbReference type="InterPro" id="IPR029903">
    <property type="entry name" value="RmlD-like-bd"/>
</dbReference>